<proteinExistence type="predicted"/>
<organism evidence="2 3">
    <name type="scientific">Gymnopus androsaceus JB14</name>
    <dbReference type="NCBI Taxonomy" id="1447944"/>
    <lineage>
        <taxon>Eukaryota</taxon>
        <taxon>Fungi</taxon>
        <taxon>Dikarya</taxon>
        <taxon>Basidiomycota</taxon>
        <taxon>Agaricomycotina</taxon>
        <taxon>Agaricomycetes</taxon>
        <taxon>Agaricomycetidae</taxon>
        <taxon>Agaricales</taxon>
        <taxon>Marasmiineae</taxon>
        <taxon>Omphalotaceae</taxon>
        <taxon>Gymnopus</taxon>
    </lineage>
</organism>
<evidence type="ECO:0000256" key="1">
    <source>
        <dbReference type="SAM" id="SignalP"/>
    </source>
</evidence>
<sequence>MGHWHWYLYLVQWTHLSSLLSKSRNSSAKRGCTGQRWIALSSTHSTHSTHSKVAIYPELWIAMSCYGLLWISHFTAHHCIICQSFNSFFLLSSELFLSLARPNNYNKSYILSD</sequence>
<evidence type="ECO:0008006" key="4">
    <source>
        <dbReference type="Google" id="ProtNLM"/>
    </source>
</evidence>
<reference evidence="2" key="1">
    <citation type="journal article" date="2019" name="Environ. Microbiol.">
        <title>Fungal ecological strategies reflected in gene transcription - a case study of two litter decomposers.</title>
        <authorList>
            <person name="Barbi F."/>
            <person name="Kohler A."/>
            <person name="Barry K."/>
            <person name="Baskaran P."/>
            <person name="Daum C."/>
            <person name="Fauchery L."/>
            <person name="Ihrmark K."/>
            <person name="Kuo A."/>
            <person name="LaButti K."/>
            <person name="Lipzen A."/>
            <person name="Morin E."/>
            <person name="Grigoriev I.V."/>
            <person name="Henrissat B."/>
            <person name="Lindahl B."/>
            <person name="Martin F."/>
        </authorList>
    </citation>
    <scope>NUCLEOTIDE SEQUENCE</scope>
    <source>
        <strain evidence="2">JB14</strain>
    </source>
</reference>
<keyword evidence="3" id="KW-1185">Reference proteome</keyword>
<dbReference type="EMBL" id="ML769668">
    <property type="protein sequence ID" value="KAE9390167.1"/>
    <property type="molecule type" value="Genomic_DNA"/>
</dbReference>
<feature type="chain" id="PRO_5025667213" description="Fatty acid desaturase domain-containing protein" evidence="1">
    <location>
        <begin position="29"/>
        <end position="113"/>
    </location>
</feature>
<evidence type="ECO:0000313" key="2">
    <source>
        <dbReference type="EMBL" id="KAE9390167.1"/>
    </source>
</evidence>
<keyword evidence="1" id="KW-0732">Signal</keyword>
<dbReference type="Proteomes" id="UP000799118">
    <property type="component" value="Unassembled WGS sequence"/>
</dbReference>
<gene>
    <name evidence="2" type="ORF">BT96DRAFT_353696</name>
</gene>
<name>A0A6A4GYU5_9AGAR</name>
<feature type="signal peptide" evidence="1">
    <location>
        <begin position="1"/>
        <end position="28"/>
    </location>
</feature>
<dbReference type="AlphaFoldDB" id="A0A6A4GYU5"/>
<protein>
    <recommendedName>
        <fullName evidence="4">Fatty acid desaturase domain-containing protein</fullName>
    </recommendedName>
</protein>
<accession>A0A6A4GYU5</accession>
<evidence type="ECO:0000313" key="3">
    <source>
        <dbReference type="Proteomes" id="UP000799118"/>
    </source>
</evidence>